<reference evidence="3" key="1">
    <citation type="submission" date="2025-08" db="UniProtKB">
        <authorList>
            <consortium name="Ensembl"/>
        </authorList>
    </citation>
    <scope>IDENTIFICATION</scope>
</reference>
<comment type="similarity">
    <text evidence="1">Belongs to the HEBP family.</text>
</comment>
<dbReference type="GeneTree" id="ENSGT00940000170402"/>
<dbReference type="GO" id="GO:0020037">
    <property type="term" value="F:heme binding"/>
    <property type="evidence" value="ECO:0007669"/>
    <property type="project" value="TreeGrafter"/>
</dbReference>
<name>A0A3Q1FRA9_9TELE</name>
<dbReference type="PANTHER" id="PTHR11220">
    <property type="entry name" value="HEME-BINDING PROTEIN-RELATED"/>
    <property type="match status" value="1"/>
</dbReference>
<evidence type="ECO:0000256" key="2">
    <source>
        <dbReference type="SAM" id="SignalP"/>
    </source>
</evidence>
<feature type="chain" id="PRO_5018785665" description="Heme-binding protein soul5" evidence="2">
    <location>
        <begin position="23"/>
        <end position="187"/>
    </location>
</feature>
<sequence length="187" mass="20902">MERPLGALGALVLLVVCSGANSANDFCVNKSCPNYTLVDENKDFEVRRYAASEWITISVENKDFVAANSRLKNAGYEFHSDAWPVLINQTEAENGLHWFLSWFVPPDTTKPESPDPSVTLHTKPEATVYVKVFKGTPSPESGLKNAKLLQNDLEKANKTFDSSTFVGAGYEPYLSWDHHNEIWIYAT</sequence>
<keyword evidence="4" id="KW-1185">Reference proteome</keyword>
<dbReference type="STRING" id="80966.ENSAPOP00000020736"/>
<dbReference type="Proteomes" id="UP000257200">
    <property type="component" value="Unplaced"/>
</dbReference>
<accession>A0A3Q1FRA9</accession>
<proteinExistence type="inferred from homology"/>
<dbReference type="InterPro" id="IPR011256">
    <property type="entry name" value="Reg_factor_effector_dom_sf"/>
</dbReference>
<feature type="signal peptide" evidence="2">
    <location>
        <begin position="1"/>
        <end position="22"/>
    </location>
</feature>
<dbReference type="Gene3D" id="3.20.80.10">
    <property type="entry name" value="Regulatory factor, effector binding domain"/>
    <property type="match status" value="1"/>
</dbReference>
<dbReference type="InterPro" id="IPR006917">
    <property type="entry name" value="SOUL_heme-bd"/>
</dbReference>
<evidence type="ECO:0000313" key="3">
    <source>
        <dbReference type="Ensembl" id="ENSAPOP00000020736.1"/>
    </source>
</evidence>
<evidence type="ECO:0000313" key="4">
    <source>
        <dbReference type="Proteomes" id="UP000257200"/>
    </source>
</evidence>
<dbReference type="Ensembl" id="ENSAPOT00000030978.1">
    <property type="protein sequence ID" value="ENSAPOP00000020736.1"/>
    <property type="gene ID" value="ENSAPOG00000024331.1"/>
</dbReference>
<evidence type="ECO:0000256" key="1">
    <source>
        <dbReference type="ARBA" id="ARBA00009817"/>
    </source>
</evidence>
<reference evidence="3" key="2">
    <citation type="submission" date="2025-09" db="UniProtKB">
        <authorList>
            <consortium name="Ensembl"/>
        </authorList>
    </citation>
    <scope>IDENTIFICATION</scope>
</reference>
<dbReference type="PANTHER" id="PTHR11220:SF69">
    <property type="entry name" value="HEME-BINDING PROTEIN 2"/>
    <property type="match status" value="1"/>
</dbReference>
<dbReference type="SUPFAM" id="SSF55136">
    <property type="entry name" value="Probable bacterial effector-binding domain"/>
    <property type="match status" value="1"/>
</dbReference>
<dbReference type="InParanoid" id="A0A3Q1FRA9"/>
<dbReference type="GO" id="GO:0005737">
    <property type="term" value="C:cytoplasm"/>
    <property type="evidence" value="ECO:0007669"/>
    <property type="project" value="TreeGrafter"/>
</dbReference>
<organism evidence="3 4">
    <name type="scientific">Acanthochromis polyacanthus</name>
    <name type="common">spiny chromis</name>
    <dbReference type="NCBI Taxonomy" id="80966"/>
    <lineage>
        <taxon>Eukaryota</taxon>
        <taxon>Metazoa</taxon>
        <taxon>Chordata</taxon>
        <taxon>Craniata</taxon>
        <taxon>Vertebrata</taxon>
        <taxon>Euteleostomi</taxon>
        <taxon>Actinopterygii</taxon>
        <taxon>Neopterygii</taxon>
        <taxon>Teleostei</taxon>
        <taxon>Neoteleostei</taxon>
        <taxon>Acanthomorphata</taxon>
        <taxon>Ovalentaria</taxon>
        <taxon>Pomacentridae</taxon>
        <taxon>Acanthochromis</taxon>
    </lineage>
</organism>
<dbReference type="Pfam" id="PF04832">
    <property type="entry name" value="SOUL"/>
    <property type="match status" value="1"/>
</dbReference>
<evidence type="ECO:0008006" key="5">
    <source>
        <dbReference type="Google" id="ProtNLM"/>
    </source>
</evidence>
<dbReference type="AlphaFoldDB" id="A0A3Q1FRA9"/>
<keyword evidence="2" id="KW-0732">Signal</keyword>
<protein>
    <recommendedName>
        <fullName evidence="5">Heme-binding protein soul5</fullName>
    </recommendedName>
</protein>